<reference evidence="2 3" key="1">
    <citation type="submission" date="2020-02" db="EMBL/GenBank/DDBJ databases">
        <authorList>
            <person name="Ferguson B K."/>
        </authorList>
    </citation>
    <scope>NUCLEOTIDE SEQUENCE [LARGE SCALE GENOMIC DNA]</scope>
</reference>
<accession>A0A6H5HZS7</accession>
<proteinExistence type="predicted"/>
<sequence>MFLGLQQTIMTRLDRFEDRLDFIIKTQHGREEVIARNAKDIVELSRRLSSELTNIQNRQVANERAFADLQEKITTTIATSTTAPAPASIIGTADCHDDCEVRLSGLPARLNPCDITNIKHVLAALGEERLLPHVIRVREWKVKPRTPATNTAISQTDTAARPVPDAKDCLLRFASANARETFLAAAPRFQHLPVSKIFELSDTEDALKCDEITPVLSVRLWKRSHSQAGPGTSNGDSTLVARFTSPVARDAIMSHTYQIATTTCGSIFDTVDQVRHRTQQYQYTVERVDLRAVHVAWNKSQAADTIATVNTMSNEQSNSKGSVSSAPYVSQRDFSRNYLTEATEAERRALIEEQYPGFSDFISRRESFIETQSVDSSHSDGHSESETQYEPRGNGQQSASVDELATMFGNTNFSASSMVALSMTRADEVLVDVHNYAYGPTDNQPTENRSNAARNVKFQSPLVDTKSIESSTKVINNAARPVTTTGARAMKKAPLNDRGLLDGVASSSPNAGSNNNPFFQIDNSTNASKADDELMELLARIGNYIKSRNQGHSGYDGQAAYNQNNQEYAAPTQPSFDLSLVRQGAHPVLRLPLAYLTTS</sequence>
<feature type="region of interest" description="Disordered" evidence="1">
    <location>
        <begin position="370"/>
        <end position="399"/>
    </location>
</feature>
<dbReference type="AlphaFoldDB" id="A0A6H5HZS7"/>
<organism evidence="2 3">
    <name type="scientific">Trichogramma brassicae</name>
    <dbReference type="NCBI Taxonomy" id="86971"/>
    <lineage>
        <taxon>Eukaryota</taxon>
        <taxon>Metazoa</taxon>
        <taxon>Ecdysozoa</taxon>
        <taxon>Arthropoda</taxon>
        <taxon>Hexapoda</taxon>
        <taxon>Insecta</taxon>
        <taxon>Pterygota</taxon>
        <taxon>Neoptera</taxon>
        <taxon>Endopterygota</taxon>
        <taxon>Hymenoptera</taxon>
        <taxon>Apocrita</taxon>
        <taxon>Proctotrupomorpha</taxon>
        <taxon>Chalcidoidea</taxon>
        <taxon>Trichogrammatidae</taxon>
        <taxon>Trichogramma</taxon>
    </lineage>
</organism>
<protein>
    <submittedName>
        <fullName evidence="2">Uncharacterized protein</fullName>
    </submittedName>
</protein>
<dbReference type="Proteomes" id="UP000479190">
    <property type="component" value="Unassembled WGS sequence"/>
</dbReference>
<keyword evidence="3" id="KW-1185">Reference proteome</keyword>
<evidence type="ECO:0000313" key="2">
    <source>
        <dbReference type="EMBL" id="CAB0029828.1"/>
    </source>
</evidence>
<gene>
    <name evidence="2" type="ORF">TBRA_LOCUS1852</name>
</gene>
<dbReference type="EMBL" id="CADCXV010000358">
    <property type="protein sequence ID" value="CAB0029828.1"/>
    <property type="molecule type" value="Genomic_DNA"/>
</dbReference>
<evidence type="ECO:0000256" key="1">
    <source>
        <dbReference type="SAM" id="MobiDB-lite"/>
    </source>
</evidence>
<name>A0A6H5HZS7_9HYME</name>
<evidence type="ECO:0000313" key="3">
    <source>
        <dbReference type="Proteomes" id="UP000479190"/>
    </source>
</evidence>